<dbReference type="Pfam" id="PF20684">
    <property type="entry name" value="Fung_rhodopsin"/>
    <property type="match status" value="1"/>
</dbReference>
<dbReference type="PANTHER" id="PTHR33048">
    <property type="entry name" value="PTH11-LIKE INTEGRAL MEMBRANE PROTEIN (AFU_ORTHOLOGUE AFUA_5G11245)"/>
    <property type="match status" value="1"/>
</dbReference>
<evidence type="ECO:0000256" key="4">
    <source>
        <dbReference type="ARBA" id="ARBA00023136"/>
    </source>
</evidence>
<dbReference type="PANTHER" id="PTHR33048:SF42">
    <property type="entry name" value="INTEGRAL MEMBRANE PROTEIN"/>
    <property type="match status" value="1"/>
</dbReference>
<reference evidence="8" key="1">
    <citation type="submission" date="2022-12" db="EMBL/GenBank/DDBJ databases">
        <authorList>
            <person name="Petersen C."/>
        </authorList>
    </citation>
    <scope>NUCLEOTIDE SEQUENCE</scope>
    <source>
        <strain evidence="8">IBT 30728</strain>
    </source>
</reference>
<proteinExistence type="inferred from homology"/>
<keyword evidence="9" id="KW-1185">Reference proteome</keyword>
<dbReference type="RefSeq" id="XP_056789611.1">
    <property type="nucleotide sequence ID" value="XM_056934417.1"/>
</dbReference>
<feature type="transmembrane region" description="Helical" evidence="6">
    <location>
        <begin position="126"/>
        <end position="148"/>
    </location>
</feature>
<keyword evidence="2 6" id="KW-0812">Transmembrane</keyword>
<name>A0A9W9X5W3_9EURO</name>
<dbReference type="InterPro" id="IPR052337">
    <property type="entry name" value="SAT4-like"/>
</dbReference>
<evidence type="ECO:0000259" key="7">
    <source>
        <dbReference type="Pfam" id="PF20684"/>
    </source>
</evidence>
<accession>A0A9W9X5W3</accession>
<feature type="transmembrane region" description="Helical" evidence="6">
    <location>
        <begin position="13"/>
        <end position="34"/>
    </location>
</feature>
<dbReference type="GeneID" id="81624666"/>
<evidence type="ECO:0000256" key="3">
    <source>
        <dbReference type="ARBA" id="ARBA00022989"/>
    </source>
</evidence>
<sequence length="310" mass="34341">MTTGTAQDQGPKILVVCWILVIVPGLIVGLRFYCKVMLSRGFGWDDATILVAWTLQLIYTAMITQSVKLGVVGKHVNSIPAREAIPEALKLVYISFVIIIIGCVLSKTSFALTLLRIITKTWMKVLLWYIIISMNAIMWLCAICYLIQCSPTAALWDIRLMKTANCWPTIVFEAIALAAGVFLVLASTQSRLMFNFTLSLFWSHGRGSRSSSLARDLEIADATPRKVRHCAGNEHGDIVRSLRRQNSSINAETNSKRSASITAFIKTSQLVNVAHLHDFTCTPKTHFPPHTQFPTVSLLSDGPSNESSQD</sequence>
<dbReference type="EMBL" id="JAPWDQ010000005">
    <property type="protein sequence ID" value="KAJ5484827.1"/>
    <property type="molecule type" value="Genomic_DNA"/>
</dbReference>
<comment type="caution">
    <text evidence="8">The sequence shown here is derived from an EMBL/GenBank/DDBJ whole genome shotgun (WGS) entry which is preliminary data.</text>
</comment>
<comment type="similarity">
    <text evidence="5">Belongs to the SAT4 family.</text>
</comment>
<dbReference type="GO" id="GO:0016020">
    <property type="term" value="C:membrane"/>
    <property type="evidence" value="ECO:0007669"/>
    <property type="project" value="UniProtKB-SubCell"/>
</dbReference>
<dbReference type="AlphaFoldDB" id="A0A9W9X5W3"/>
<dbReference type="InterPro" id="IPR049326">
    <property type="entry name" value="Rhodopsin_dom_fungi"/>
</dbReference>
<feature type="transmembrane region" description="Helical" evidence="6">
    <location>
        <begin position="91"/>
        <end position="114"/>
    </location>
</feature>
<feature type="domain" description="Rhodopsin" evidence="7">
    <location>
        <begin position="30"/>
        <end position="169"/>
    </location>
</feature>
<feature type="transmembrane region" description="Helical" evidence="6">
    <location>
        <begin position="46"/>
        <end position="71"/>
    </location>
</feature>
<evidence type="ECO:0000256" key="6">
    <source>
        <dbReference type="SAM" id="Phobius"/>
    </source>
</evidence>
<keyword evidence="4 6" id="KW-0472">Membrane</keyword>
<comment type="subcellular location">
    <subcellularLocation>
        <location evidence="1">Membrane</location>
        <topology evidence="1">Multi-pass membrane protein</topology>
    </subcellularLocation>
</comment>
<organism evidence="8 9">
    <name type="scientific">Penicillium diatomitis</name>
    <dbReference type="NCBI Taxonomy" id="2819901"/>
    <lineage>
        <taxon>Eukaryota</taxon>
        <taxon>Fungi</taxon>
        <taxon>Dikarya</taxon>
        <taxon>Ascomycota</taxon>
        <taxon>Pezizomycotina</taxon>
        <taxon>Eurotiomycetes</taxon>
        <taxon>Eurotiomycetidae</taxon>
        <taxon>Eurotiales</taxon>
        <taxon>Aspergillaceae</taxon>
        <taxon>Penicillium</taxon>
    </lineage>
</organism>
<evidence type="ECO:0000256" key="2">
    <source>
        <dbReference type="ARBA" id="ARBA00022692"/>
    </source>
</evidence>
<reference evidence="8" key="2">
    <citation type="journal article" date="2023" name="IMA Fungus">
        <title>Comparative genomic study of the Penicillium genus elucidates a diverse pangenome and 15 lateral gene transfer events.</title>
        <authorList>
            <person name="Petersen C."/>
            <person name="Sorensen T."/>
            <person name="Nielsen M.R."/>
            <person name="Sondergaard T.E."/>
            <person name="Sorensen J.L."/>
            <person name="Fitzpatrick D.A."/>
            <person name="Frisvad J.C."/>
            <person name="Nielsen K.L."/>
        </authorList>
    </citation>
    <scope>NUCLEOTIDE SEQUENCE</scope>
    <source>
        <strain evidence="8">IBT 30728</strain>
    </source>
</reference>
<protein>
    <recommendedName>
        <fullName evidence="7">Rhodopsin domain-containing protein</fullName>
    </recommendedName>
</protein>
<keyword evidence="3 6" id="KW-1133">Transmembrane helix</keyword>
<gene>
    <name evidence="8" type="ORF">N7539_004815</name>
</gene>
<dbReference type="Proteomes" id="UP001148312">
    <property type="component" value="Unassembled WGS sequence"/>
</dbReference>
<evidence type="ECO:0000313" key="8">
    <source>
        <dbReference type="EMBL" id="KAJ5484827.1"/>
    </source>
</evidence>
<evidence type="ECO:0000256" key="5">
    <source>
        <dbReference type="ARBA" id="ARBA00038359"/>
    </source>
</evidence>
<evidence type="ECO:0000256" key="1">
    <source>
        <dbReference type="ARBA" id="ARBA00004141"/>
    </source>
</evidence>
<evidence type="ECO:0000313" key="9">
    <source>
        <dbReference type="Proteomes" id="UP001148312"/>
    </source>
</evidence>
<feature type="transmembrane region" description="Helical" evidence="6">
    <location>
        <begin position="168"/>
        <end position="186"/>
    </location>
</feature>